<dbReference type="SMART" id="SM00028">
    <property type="entry name" value="TPR"/>
    <property type="match status" value="9"/>
</dbReference>
<dbReference type="Pfam" id="PF07719">
    <property type="entry name" value="TPR_2"/>
    <property type="match status" value="1"/>
</dbReference>
<dbReference type="InterPro" id="IPR011990">
    <property type="entry name" value="TPR-like_helical_dom_sf"/>
</dbReference>
<dbReference type="EMBL" id="DTHJ01000097">
    <property type="protein sequence ID" value="HHS62915.1"/>
    <property type="molecule type" value="Genomic_DNA"/>
</dbReference>
<dbReference type="Pfam" id="PF13431">
    <property type="entry name" value="TPR_17"/>
    <property type="match status" value="1"/>
</dbReference>
<protein>
    <submittedName>
        <fullName evidence="4">Tetratricopeptide repeat protein</fullName>
    </submittedName>
</protein>
<feature type="repeat" description="TPR" evidence="3">
    <location>
        <begin position="305"/>
        <end position="338"/>
    </location>
</feature>
<proteinExistence type="predicted"/>
<organism evidence="4">
    <name type="scientific">candidate division WOR-3 bacterium</name>
    <dbReference type="NCBI Taxonomy" id="2052148"/>
    <lineage>
        <taxon>Bacteria</taxon>
        <taxon>Bacteria division WOR-3</taxon>
    </lineage>
</organism>
<dbReference type="AlphaFoldDB" id="A0A7C6AGV0"/>
<evidence type="ECO:0000256" key="3">
    <source>
        <dbReference type="PROSITE-ProRule" id="PRU00339"/>
    </source>
</evidence>
<dbReference type="PROSITE" id="PS50293">
    <property type="entry name" value="TPR_REGION"/>
    <property type="match status" value="1"/>
</dbReference>
<accession>A0A7C6AGV0</accession>
<comment type="caution">
    <text evidence="4">The sequence shown here is derived from an EMBL/GenBank/DDBJ whole genome shotgun (WGS) entry which is preliminary data.</text>
</comment>
<dbReference type="Gene3D" id="1.25.40.10">
    <property type="entry name" value="Tetratricopeptide repeat domain"/>
    <property type="match status" value="3"/>
</dbReference>
<evidence type="ECO:0000256" key="2">
    <source>
        <dbReference type="ARBA" id="ARBA00022803"/>
    </source>
</evidence>
<evidence type="ECO:0000313" key="4">
    <source>
        <dbReference type="EMBL" id="HHS62915.1"/>
    </source>
</evidence>
<dbReference type="SUPFAM" id="SSF48452">
    <property type="entry name" value="TPR-like"/>
    <property type="match status" value="2"/>
</dbReference>
<dbReference type="PROSITE" id="PS51257">
    <property type="entry name" value="PROKAR_LIPOPROTEIN"/>
    <property type="match status" value="1"/>
</dbReference>
<dbReference type="Pfam" id="PF13432">
    <property type="entry name" value="TPR_16"/>
    <property type="match status" value="1"/>
</dbReference>
<sequence length="408" mass="47455">MKKAIIILPFVVLFFLGCPPTWKNACKIYIGQQDYENAKKQALEGIKIVPDDYEAYCLLGKAELGLGNYPEASKAFQAGFKKDSLATIKWLKTDENGNNVSAYWQVFYGSGYRAFLDRKYEDALLNIKFAKMLDPENTSQYILEGTIYMEMGEKEKAVSVYRRILEFDKENAEANYFIARVFFDKQLYDSCLFYINNSVKTFEKEYTKYKNLLFKNVEFNQNLATELVKLWKEGKKEALDQFIKVKLGYDDGLSSQEKNVEKYVKENEGLGRAYYLAGIVYLNTKNDSLALKNLAKSAEFLPEDVDALYFLGELLIKLSKWSEARKYFEKLVEIKPDDFPAWFYIGVTYSQEKNYKKAIEIYEEKALVLEPNNVELLTNLAYAYREIGNTKKSWEYLQKADKISKEKK</sequence>
<dbReference type="Pfam" id="PF13181">
    <property type="entry name" value="TPR_8"/>
    <property type="match status" value="1"/>
</dbReference>
<keyword evidence="1" id="KW-0677">Repeat</keyword>
<gene>
    <name evidence="4" type="ORF">ENV70_04790</name>
</gene>
<dbReference type="PROSITE" id="PS50005">
    <property type="entry name" value="TPR"/>
    <property type="match status" value="4"/>
</dbReference>
<keyword evidence="2 3" id="KW-0802">TPR repeat</keyword>
<dbReference type="InterPro" id="IPR019734">
    <property type="entry name" value="TPR_rpt"/>
</dbReference>
<feature type="repeat" description="TPR" evidence="3">
    <location>
        <begin position="138"/>
        <end position="171"/>
    </location>
</feature>
<evidence type="ECO:0000256" key="1">
    <source>
        <dbReference type="ARBA" id="ARBA00022737"/>
    </source>
</evidence>
<dbReference type="InterPro" id="IPR013105">
    <property type="entry name" value="TPR_2"/>
</dbReference>
<dbReference type="PANTHER" id="PTHR12558">
    <property type="entry name" value="CELL DIVISION CYCLE 16,23,27"/>
    <property type="match status" value="1"/>
</dbReference>
<feature type="repeat" description="TPR" evidence="3">
    <location>
        <begin position="339"/>
        <end position="372"/>
    </location>
</feature>
<feature type="repeat" description="TPR" evidence="3">
    <location>
        <begin position="271"/>
        <end position="304"/>
    </location>
</feature>
<reference evidence="4" key="1">
    <citation type="journal article" date="2020" name="mSystems">
        <title>Genome- and Community-Level Interaction Insights into Carbon Utilization and Element Cycling Functions of Hydrothermarchaeota in Hydrothermal Sediment.</title>
        <authorList>
            <person name="Zhou Z."/>
            <person name="Liu Y."/>
            <person name="Xu W."/>
            <person name="Pan J."/>
            <person name="Luo Z.H."/>
            <person name="Li M."/>
        </authorList>
    </citation>
    <scope>NUCLEOTIDE SEQUENCE [LARGE SCALE GENOMIC DNA]</scope>
    <source>
        <strain evidence="4">SpSt-783</strain>
    </source>
</reference>
<dbReference type="PANTHER" id="PTHR12558:SF13">
    <property type="entry name" value="CELL DIVISION CYCLE PROTEIN 27 HOMOLOG"/>
    <property type="match status" value="1"/>
</dbReference>
<name>A0A7C6AGV0_UNCW3</name>